<gene>
    <name evidence="2" type="ORF">RBSH_03695</name>
</gene>
<dbReference type="PATRIC" id="fig|993517.3.peg.4012"/>
<comment type="caution">
    <text evidence="2">The sequence shown here is derived from an EMBL/GenBank/DDBJ whole genome shotgun (WGS) entry which is preliminary data.</text>
</comment>
<dbReference type="AlphaFoldDB" id="K5E5G5"/>
<organism evidence="2 3">
    <name type="scientific">Rhodopirellula baltica SH28</name>
    <dbReference type="NCBI Taxonomy" id="993517"/>
    <lineage>
        <taxon>Bacteria</taxon>
        <taxon>Pseudomonadati</taxon>
        <taxon>Planctomycetota</taxon>
        <taxon>Planctomycetia</taxon>
        <taxon>Pirellulales</taxon>
        <taxon>Pirellulaceae</taxon>
        <taxon>Rhodopirellula</taxon>
    </lineage>
</organism>
<sequence length="49" mass="5399">MPLAGIPIQRWLPGTVLHGANVSPTNENCPATQNAMRGSQFELRRKLIN</sequence>
<name>K5E5G5_RHOBT</name>
<accession>K5E5G5</accession>
<evidence type="ECO:0000256" key="1">
    <source>
        <dbReference type="SAM" id="MobiDB-lite"/>
    </source>
</evidence>
<protein>
    <submittedName>
        <fullName evidence="2">Uncharacterized protein</fullName>
    </submittedName>
</protein>
<feature type="compositionally biased region" description="Polar residues" evidence="1">
    <location>
        <begin position="23"/>
        <end position="37"/>
    </location>
</feature>
<evidence type="ECO:0000313" key="3">
    <source>
        <dbReference type="Proteomes" id="UP000007993"/>
    </source>
</evidence>
<evidence type="ECO:0000313" key="2">
    <source>
        <dbReference type="EMBL" id="EKK01021.1"/>
    </source>
</evidence>
<dbReference type="Proteomes" id="UP000007993">
    <property type="component" value="Unassembled WGS sequence"/>
</dbReference>
<feature type="region of interest" description="Disordered" evidence="1">
    <location>
        <begin position="23"/>
        <end position="49"/>
    </location>
</feature>
<dbReference type="EMBL" id="AMCW01000107">
    <property type="protein sequence ID" value="EKK01021.1"/>
    <property type="molecule type" value="Genomic_DNA"/>
</dbReference>
<reference evidence="2 3" key="1">
    <citation type="journal article" date="2013" name="Mar. Genomics">
        <title>Expression of sulfatases in Rhodopirellula baltica and the diversity of sulfatases in the genus Rhodopirellula.</title>
        <authorList>
            <person name="Wegner C.E."/>
            <person name="Richter-Heitmann T."/>
            <person name="Klindworth A."/>
            <person name="Klockow C."/>
            <person name="Richter M."/>
            <person name="Achstetter T."/>
            <person name="Glockner F.O."/>
            <person name="Harder J."/>
        </authorList>
    </citation>
    <scope>NUCLEOTIDE SEQUENCE [LARGE SCALE GENOMIC DNA]</scope>
    <source>
        <strain evidence="2 3">SH28</strain>
    </source>
</reference>
<proteinExistence type="predicted"/>